<evidence type="ECO:0000256" key="3">
    <source>
        <dbReference type="ARBA" id="ARBA00022692"/>
    </source>
</evidence>
<evidence type="ECO:0000313" key="8">
    <source>
        <dbReference type="EMBL" id="KAG9394300.1"/>
    </source>
</evidence>
<organism evidence="8 9">
    <name type="scientific">Carpediemonas membranifera</name>
    <dbReference type="NCBI Taxonomy" id="201153"/>
    <lineage>
        <taxon>Eukaryota</taxon>
        <taxon>Metamonada</taxon>
        <taxon>Carpediemonas-like organisms</taxon>
        <taxon>Carpediemonas</taxon>
    </lineage>
</organism>
<dbReference type="GO" id="GO:0022857">
    <property type="term" value="F:transmembrane transporter activity"/>
    <property type="evidence" value="ECO:0007669"/>
    <property type="project" value="UniProtKB-UniRule"/>
</dbReference>
<dbReference type="GO" id="GO:0005886">
    <property type="term" value="C:plasma membrane"/>
    <property type="evidence" value="ECO:0007669"/>
    <property type="project" value="UniProtKB-SubCell"/>
</dbReference>
<dbReference type="PANTHER" id="PTHR12385:SF14">
    <property type="entry name" value="CHOLINE TRANSPORTER-LIKE 2"/>
    <property type="match status" value="1"/>
</dbReference>
<comment type="similarity">
    <text evidence="2 7">Belongs to the CTL (choline transporter-like) family.</text>
</comment>
<feature type="transmembrane region" description="Helical" evidence="7">
    <location>
        <begin position="33"/>
        <end position="55"/>
    </location>
</feature>
<name>A0A8J6EA71_9EUKA</name>
<dbReference type="EMBL" id="JAHDYR010000015">
    <property type="protein sequence ID" value="KAG9394300.1"/>
    <property type="molecule type" value="Genomic_DNA"/>
</dbReference>
<evidence type="ECO:0000256" key="4">
    <source>
        <dbReference type="ARBA" id="ARBA00022989"/>
    </source>
</evidence>
<feature type="transmembrane region" description="Helical" evidence="7">
    <location>
        <begin position="433"/>
        <end position="466"/>
    </location>
</feature>
<feature type="transmembrane region" description="Helical" evidence="7">
    <location>
        <begin position="338"/>
        <end position="362"/>
    </location>
</feature>
<evidence type="ECO:0000256" key="1">
    <source>
        <dbReference type="ARBA" id="ARBA00004141"/>
    </source>
</evidence>
<dbReference type="OrthoDB" id="420519at2759"/>
<keyword evidence="4 7" id="KW-1133">Transmembrane helix</keyword>
<dbReference type="InterPro" id="IPR007603">
    <property type="entry name" value="Choline_transptr-like"/>
</dbReference>
<evidence type="ECO:0000256" key="5">
    <source>
        <dbReference type="ARBA" id="ARBA00023136"/>
    </source>
</evidence>
<dbReference type="PANTHER" id="PTHR12385">
    <property type="entry name" value="CHOLINE TRANSPORTER-LIKE (SLC FAMILY 44)"/>
    <property type="match status" value="1"/>
</dbReference>
<gene>
    <name evidence="8" type="ORF">J8273_3934</name>
</gene>
<evidence type="ECO:0000256" key="7">
    <source>
        <dbReference type="RuleBase" id="RU368066"/>
    </source>
</evidence>
<reference evidence="8" key="1">
    <citation type="submission" date="2021-05" db="EMBL/GenBank/DDBJ databases">
        <title>A free-living protist that lacks canonical eukaryotic 1 DNA replication and segregation systems.</title>
        <authorList>
            <person name="Salas-Leiva D.E."/>
            <person name="Tromer E.C."/>
            <person name="Curtis B.A."/>
            <person name="Jerlstrom-Hultqvist J."/>
            <person name="Kolisko M."/>
            <person name="Yi Z."/>
            <person name="Salas-Leiva J.S."/>
            <person name="Gallot-Lavallee L."/>
            <person name="Kops G.J.P.L."/>
            <person name="Archibald J.M."/>
            <person name="Simpson A.G.B."/>
            <person name="Roger A.J."/>
        </authorList>
    </citation>
    <scope>NUCLEOTIDE SEQUENCE</scope>
    <source>
        <strain evidence="8">BICM</strain>
    </source>
</reference>
<keyword evidence="6" id="KW-0325">Glycoprotein</keyword>
<feature type="transmembrane region" description="Helical" evidence="7">
    <location>
        <begin position="386"/>
        <end position="413"/>
    </location>
</feature>
<evidence type="ECO:0000256" key="6">
    <source>
        <dbReference type="ARBA" id="ARBA00023180"/>
    </source>
</evidence>
<feature type="transmembrane region" description="Helical" evidence="7">
    <location>
        <begin position="487"/>
        <end position="508"/>
    </location>
</feature>
<comment type="function">
    <text evidence="7">Choline transporter.</text>
</comment>
<feature type="transmembrane region" description="Helical" evidence="7">
    <location>
        <begin position="620"/>
        <end position="643"/>
    </location>
</feature>
<feature type="transmembrane region" description="Helical" evidence="7">
    <location>
        <begin position="293"/>
        <end position="318"/>
    </location>
</feature>
<feature type="transmembrane region" description="Helical" evidence="7">
    <location>
        <begin position="596"/>
        <end position="614"/>
    </location>
</feature>
<dbReference type="Pfam" id="PF04515">
    <property type="entry name" value="Choline_transpo"/>
    <property type="match status" value="1"/>
</dbReference>
<proteinExistence type="inferred from homology"/>
<evidence type="ECO:0000256" key="2">
    <source>
        <dbReference type="ARBA" id="ARBA00007168"/>
    </source>
</evidence>
<protein>
    <recommendedName>
        <fullName evidence="7">Choline transporter-like protein</fullName>
    </recommendedName>
</protein>
<sequence>MPLELKYKEDLGKPKQFNPNFSGPISKRRPRDICCLLLFIIFWVIVFAIFGFRVVNPSTRGDPRRVFQPMDSYGRFCGFDASQQVETAITWEQITKIRNLADTTGADTDFPTKYASYTVDMDNAILDMTDFDSLWFPATTLSLDDCVCVRSCPDFSMPNGLDEIDLTDLSLFGCVCHPDFEYLTNQTTSSFAHGDCGSLGSGSYGDLYDKLCYHVVYDSVSSIVLANRCWPSDITSIKSEEIKNTIYELFDDSSISSLFMDLPNSWYFILIGLGIAVALSFVWLVVMRFFAKLLIWATIWALFLILIVFAAFATYQAYNTYTVYSDLSNPPSAATRRLVIAIALAAVPWVAMLVFIALLCFFSPRINLALAIIVEASKAIASMPTIVFYPFIFLGLAVICLAFVGVTILYALSAVEMTSFSGHRDWNLNYYDYAILGLLTFFFYWVSFFIMGVCQTVIAGAIAQFYWRRDKNKIYWLDIPRAVVRTILFHLGSIAFGSFLIATIAWARFVLNYVKKRVKAMNTPPAKTLMRVINCLMYIFERILKYITRMAYIEIAVYGYSFCTAAKRAVQQLLRNVARVAAINVIGDSLLILGKVFVAVTSGLVVAILVYFISPTGSSGGFIAPMLITGVVGYLFSHLFMVVYEMAIDTTFMCFVEDVEKNNGTPARPYWCGNNLRAHITKSDRAGI</sequence>
<keyword evidence="5 7" id="KW-0472">Membrane</keyword>
<evidence type="ECO:0000313" key="9">
    <source>
        <dbReference type="Proteomes" id="UP000717585"/>
    </source>
</evidence>
<comment type="caution">
    <text evidence="8">The sequence shown here is derived from an EMBL/GenBank/DDBJ whole genome shotgun (WGS) entry which is preliminary data.</text>
</comment>
<accession>A0A8J6EA71</accession>
<dbReference type="AlphaFoldDB" id="A0A8J6EA71"/>
<feature type="transmembrane region" description="Helical" evidence="7">
    <location>
        <begin position="266"/>
        <end position="286"/>
    </location>
</feature>
<keyword evidence="3 7" id="KW-0812">Transmembrane</keyword>
<comment type="subcellular location">
    <subcellularLocation>
        <location evidence="7">Cell membrane</location>
        <topology evidence="7">Multi-pass membrane protein</topology>
    </subcellularLocation>
    <subcellularLocation>
        <location evidence="1">Membrane</location>
        <topology evidence="1">Multi-pass membrane protein</topology>
    </subcellularLocation>
</comment>
<dbReference type="Proteomes" id="UP000717585">
    <property type="component" value="Unassembled WGS sequence"/>
</dbReference>
<keyword evidence="9" id="KW-1185">Reference proteome</keyword>